<comment type="caution">
    <text evidence="2">The sequence shown here is derived from an EMBL/GenBank/DDBJ whole genome shotgun (WGS) entry which is preliminary data.</text>
</comment>
<sequence length="131" mass="14208">MVLKTASSLKIGDLVAIADLATSSISWSQVTNISHSFQPGLYNPHTPSGSIIVNRVAAATFTDTLPPLPRLHRMVTMPASILYSVCKLLGVVQTCNDLNDLLLHRYFNFDRIGPWNSGSMASSAAIFSMRS</sequence>
<dbReference type="Proteomes" id="UP001438707">
    <property type="component" value="Unassembled WGS sequence"/>
</dbReference>
<name>A0AAW1SF37_9CHLO</name>
<organism evidence="2 3">
    <name type="scientific">Apatococcus lobatus</name>
    <dbReference type="NCBI Taxonomy" id="904363"/>
    <lineage>
        <taxon>Eukaryota</taxon>
        <taxon>Viridiplantae</taxon>
        <taxon>Chlorophyta</taxon>
        <taxon>core chlorophytes</taxon>
        <taxon>Trebouxiophyceae</taxon>
        <taxon>Chlorellales</taxon>
        <taxon>Chlorellaceae</taxon>
        <taxon>Apatococcus</taxon>
    </lineage>
</organism>
<dbReference type="InterPro" id="IPR001767">
    <property type="entry name" value="Hedgehog_Hint"/>
</dbReference>
<keyword evidence="3" id="KW-1185">Reference proteome</keyword>
<accession>A0AAW1SF37</accession>
<evidence type="ECO:0000313" key="2">
    <source>
        <dbReference type="EMBL" id="KAK9844617.1"/>
    </source>
</evidence>
<dbReference type="AlphaFoldDB" id="A0AAW1SF37"/>
<dbReference type="EMBL" id="JALJOS010000001">
    <property type="protein sequence ID" value="KAK9844617.1"/>
    <property type="molecule type" value="Genomic_DNA"/>
</dbReference>
<proteinExistence type="predicted"/>
<evidence type="ECO:0000313" key="3">
    <source>
        <dbReference type="Proteomes" id="UP001438707"/>
    </source>
</evidence>
<dbReference type="Gene3D" id="2.170.16.10">
    <property type="entry name" value="Hedgehog/Intein (Hint) domain"/>
    <property type="match status" value="1"/>
</dbReference>
<dbReference type="InterPro" id="IPR036844">
    <property type="entry name" value="Hint_dom_sf"/>
</dbReference>
<reference evidence="2 3" key="1">
    <citation type="journal article" date="2024" name="Nat. Commun.">
        <title>Phylogenomics reveals the evolutionary origins of lichenization in chlorophyte algae.</title>
        <authorList>
            <person name="Puginier C."/>
            <person name="Libourel C."/>
            <person name="Otte J."/>
            <person name="Skaloud P."/>
            <person name="Haon M."/>
            <person name="Grisel S."/>
            <person name="Petersen M."/>
            <person name="Berrin J.G."/>
            <person name="Delaux P.M."/>
            <person name="Dal Grande F."/>
            <person name="Keller J."/>
        </authorList>
    </citation>
    <scope>NUCLEOTIDE SEQUENCE [LARGE SCALE GENOMIC DNA]</scope>
    <source>
        <strain evidence="2 3">SAG 2145</strain>
    </source>
</reference>
<dbReference type="SUPFAM" id="SSF51294">
    <property type="entry name" value="Hedgehog/intein (Hint) domain"/>
    <property type="match status" value="1"/>
</dbReference>
<feature type="domain" description="Hedgehog protein Hint" evidence="1">
    <location>
        <begin position="5"/>
        <end position="63"/>
    </location>
</feature>
<gene>
    <name evidence="2" type="ORF">WJX74_004728</name>
</gene>
<dbReference type="Pfam" id="PF01079">
    <property type="entry name" value="Hint"/>
    <property type="match status" value="1"/>
</dbReference>
<evidence type="ECO:0000259" key="1">
    <source>
        <dbReference type="Pfam" id="PF01079"/>
    </source>
</evidence>
<dbReference type="GO" id="GO:0016540">
    <property type="term" value="P:protein autoprocessing"/>
    <property type="evidence" value="ECO:0007669"/>
    <property type="project" value="InterPro"/>
</dbReference>
<protein>
    <recommendedName>
        <fullName evidence="1">Hedgehog protein Hint domain-containing protein</fullName>
    </recommendedName>
</protein>